<name>I1YIT2_METFJ</name>
<dbReference type="PATRIC" id="fig|754477.3.peg.1654"/>
<dbReference type="Proteomes" id="UP000009145">
    <property type="component" value="Chromosome"/>
</dbReference>
<evidence type="ECO:0000313" key="1">
    <source>
        <dbReference type="EMBL" id="AFJ02825.1"/>
    </source>
</evidence>
<protein>
    <submittedName>
        <fullName evidence="1">Uncharacterized protein</fullName>
    </submittedName>
</protein>
<accession>I1YIT2</accession>
<dbReference type="STRING" id="754477.Q7C_1678"/>
<dbReference type="EMBL" id="CP003380">
    <property type="protein sequence ID" value="AFJ02825.1"/>
    <property type="molecule type" value="Genomic_DNA"/>
</dbReference>
<dbReference type="AlphaFoldDB" id="I1YIT2"/>
<organism evidence="1 2">
    <name type="scientific">Methylophaga frappieri (strain ATCC BAA-2434 / DSM 25690 / JAM7)</name>
    <dbReference type="NCBI Taxonomy" id="754477"/>
    <lineage>
        <taxon>Bacteria</taxon>
        <taxon>Pseudomonadati</taxon>
        <taxon>Pseudomonadota</taxon>
        <taxon>Gammaproteobacteria</taxon>
        <taxon>Thiotrichales</taxon>
        <taxon>Piscirickettsiaceae</taxon>
        <taxon>Methylophaga</taxon>
    </lineage>
</organism>
<reference evidence="1 2" key="1">
    <citation type="journal article" date="2012" name="J. Bacteriol.">
        <title>Complete genome sequences of Methylophaga sp. strain JAM1 and Methylophaga sp. strain JAM7.</title>
        <authorList>
            <person name="Villeneuve C."/>
            <person name="Martineau C."/>
            <person name="Mauffrey F."/>
            <person name="Villemur R."/>
        </authorList>
    </citation>
    <scope>NUCLEOTIDE SEQUENCE [LARGE SCALE GENOMIC DNA]</scope>
    <source>
        <strain evidence="1 2">JAM7</strain>
    </source>
</reference>
<dbReference type="KEGG" id="mec:Q7C_1678"/>
<proteinExistence type="predicted"/>
<sequence>MLLKFDLIYGFTLNLRHKTIKQLLKRCQFLAIKRLGELVDWAGQGHSKVRRLNDFLSQTKRNSHADEN</sequence>
<keyword evidence="2" id="KW-1185">Reference proteome</keyword>
<dbReference type="HOGENOM" id="CLU_2789132_0_0_6"/>
<gene>
    <name evidence="1" type="ordered locus">Q7C_1678</name>
</gene>
<evidence type="ECO:0000313" key="2">
    <source>
        <dbReference type="Proteomes" id="UP000009145"/>
    </source>
</evidence>